<dbReference type="InterPro" id="IPR006630">
    <property type="entry name" value="La_HTH"/>
</dbReference>
<keyword evidence="6" id="KW-1185">Reference proteome</keyword>
<protein>
    <recommendedName>
        <fullName evidence="4">HTH La-type RNA-binding domain-containing protein</fullName>
    </recommendedName>
</protein>
<dbReference type="EMBL" id="ML975255">
    <property type="protein sequence ID" value="KAF1838047.1"/>
    <property type="molecule type" value="Genomic_DNA"/>
</dbReference>
<feature type="region of interest" description="Disordered" evidence="3">
    <location>
        <begin position="577"/>
        <end position="603"/>
    </location>
</feature>
<dbReference type="InterPro" id="IPR045180">
    <property type="entry name" value="La_dom_prot"/>
</dbReference>
<dbReference type="CDD" id="cd08029">
    <property type="entry name" value="LA_like_fungal"/>
    <property type="match status" value="1"/>
</dbReference>
<dbReference type="GO" id="GO:0031047">
    <property type="term" value="P:regulatory ncRNA-mediated gene silencing"/>
    <property type="evidence" value="ECO:0007669"/>
    <property type="project" value="InterPro"/>
</dbReference>
<dbReference type="PANTHER" id="PTHR22792:SF140">
    <property type="entry name" value="ACHILLES, ISOFORM A"/>
    <property type="match status" value="1"/>
</dbReference>
<dbReference type="Proteomes" id="UP000800040">
    <property type="component" value="Unassembled WGS sequence"/>
</dbReference>
<dbReference type="PROSITE" id="PS50961">
    <property type="entry name" value="HTH_LA"/>
    <property type="match status" value="1"/>
</dbReference>
<reference evidence="5" key="1">
    <citation type="submission" date="2020-01" db="EMBL/GenBank/DDBJ databases">
        <authorList>
            <consortium name="DOE Joint Genome Institute"/>
            <person name="Haridas S."/>
            <person name="Albert R."/>
            <person name="Binder M."/>
            <person name="Bloem J."/>
            <person name="Labutti K."/>
            <person name="Salamov A."/>
            <person name="Andreopoulos B."/>
            <person name="Baker S.E."/>
            <person name="Barry K."/>
            <person name="Bills G."/>
            <person name="Bluhm B.H."/>
            <person name="Cannon C."/>
            <person name="Castanera R."/>
            <person name="Culley D.E."/>
            <person name="Daum C."/>
            <person name="Ezra D."/>
            <person name="Gonzalez J.B."/>
            <person name="Henrissat B."/>
            <person name="Kuo A."/>
            <person name="Liang C."/>
            <person name="Lipzen A."/>
            <person name="Lutzoni F."/>
            <person name="Magnuson J."/>
            <person name="Mondo S."/>
            <person name="Nolan M."/>
            <person name="Ohm R."/>
            <person name="Pangilinan J."/>
            <person name="Park H.-J."/>
            <person name="Ramirez L."/>
            <person name="Alfaro M."/>
            <person name="Sun H."/>
            <person name="Tritt A."/>
            <person name="Yoshinaga Y."/>
            <person name="Zwiers L.-H."/>
            <person name="Turgeon B.G."/>
            <person name="Goodwin S.B."/>
            <person name="Spatafora J.W."/>
            <person name="Crous P.W."/>
            <person name="Grigoriev I.V."/>
        </authorList>
    </citation>
    <scope>NUCLEOTIDE SEQUENCE</scope>
    <source>
        <strain evidence="5">P77</strain>
    </source>
</reference>
<gene>
    <name evidence="5" type="ORF">BDW02DRAFT_565309</name>
</gene>
<dbReference type="InterPro" id="IPR018606">
    <property type="entry name" value="Arb1"/>
</dbReference>
<sequence>MATASTTTMEDAKAPTGAAEGNITALQADNGILDHPKGAEIRRQVEYYFSDENLATDKHLLQCCGGRENLPVSISRIRGFQKMRQYKPKMLVIAALRLSTFLEVSADGKTIKRKVPLQGKCVLDPDYFEDDEIAYDPRARKPAQYPLPLLPQKKATYADGLSKNMLKPTGFEKTYIEPPQTPQEASEDEAMYSPDKPSVERIELAIQRFKQKKRMHAIYAVVFNKLMRFGGVESGPRMYQGMSKAEMKEMDTEEITRALATHSVPWDRSDEGQWVVDFETVCKAFLSSWYPNHYGFSMNGVKNACQVPRTFFNYLRSHRVCPEYDHQLVAALRLCDIAEDELPKVHAACLALPGDFNKSASVIFGGAQAGLYTGDKAWAQDMKNEGTSMEEIGIRDEEAKIKFGTGIAIMGSDEHYENFSSNTFNVVGQESASFEVTSVQLPDEDTKMTYAEQSKTYQHKLERLEPLGKLICKTWYPEDCDEYDLPKDNDKYPGGKPRKSGDGKTYEFWMEESILNDCFVGMKLVGRILRLSGGLTILDDINETMCSFFTYIPNELWMENKPKEVRWLEKAIGLDDDWEGEGETKEGADTGKGASDDEFDDED</sequence>
<dbReference type="Pfam" id="PF09692">
    <property type="entry name" value="Arb1"/>
    <property type="match status" value="1"/>
</dbReference>
<dbReference type="Pfam" id="PF05383">
    <property type="entry name" value="La"/>
    <property type="match status" value="1"/>
</dbReference>
<evidence type="ECO:0000313" key="6">
    <source>
        <dbReference type="Proteomes" id="UP000800040"/>
    </source>
</evidence>
<feature type="domain" description="HTH La-type RNA-binding" evidence="4">
    <location>
        <begin position="31"/>
        <end position="121"/>
    </location>
</feature>
<evidence type="ECO:0000259" key="4">
    <source>
        <dbReference type="PROSITE" id="PS50961"/>
    </source>
</evidence>
<accession>A0A6A5KPU3</accession>
<keyword evidence="1 2" id="KW-0694">RNA-binding</keyword>
<dbReference type="Gene3D" id="1.10.10.10">
    <property type="entry name" value="Winged helix-like DNA-binding domain superfamily/Winged helix DNA-binding domain"/>
    <property type="match status" value="1"/>
</dbReference>
<dbReference type="SMART" id="SM00715">
    <property type="entry name" value="LA"/>
    <property type="match status" value="1"/>
</dbReference>
<dbReference type="InterPro" id="IPR036388">
    <property type="entry name" value="WH-like_DNA-bd_sf"/>
</dbReference>
<dbReference type="GO" id="GO:0033167">
    <property type="term" value="C:ARC complex"/>
    <property type="evidence" value="ECO:0007669"/>
    <property type="project" value="InterPro"/>
</dbReference>
<proteinExistence type="predicted"/>
<evidence type="ECO:0000256" key="2">
    <source>
        <dbReference type="PROSITE-ProRule" id="PRU00332"/>
    </source>
</evidence>
<evidence type="ECO:0000256" key="1">
    <source>
        <dbReference type="ARBA" id="ARBA00022884"/>
    </source>
</evidence>
<feature type="region of interest" description="Disordered" evidence="3">
    <location>
        <begin position="172"/>
        <end position="194"/>
    </location>
</feature>
<dbReference type="GO" id="GO:0003729">
    <property type="term" value="F:mRNA binding"/>
    <property type="evidence" value="ECO:0007669"/>
    <property type="project" value="TreeGrafter"/>
</dbReference>
<dbReference type="OrthoDB" id="435402at2759"/>
<evidence type="ECO:0000256" key="3">
    <source>
        <dbReference type="SAM" id="MobiDB-lite"/>
    </source>
</evidence>
<dbReference type="AlphaFoldDB" id="A0A6A5KPU3"/>
<evidence type="ECO:0000313" key="5">
    <source>
        <dbReference type="EMBL" id="KAF1838047.1"/>
    </source>
</evidence>
<dbReference type="PANTHER" id="PTHR22792">
    <property type="entry name" value="LUPUS LA PROTEIN-RELATED"/>
    <property type="match status" value="1"/>
</dbReference>
<dbReference type="SUPFAM" id="SSF46785">
    <property type="entry name" value="Winged helix' DNA-binding domain"/>
    <property type="match status" value="1"/>
</dbReference>
<name>A0A6A5KPU3_9PLEO</name>
<organism evidence="5 6">
    <name type="scientific">Decorospora gaudefroyi</name>
    <dbReference type="NCBI Taxonomy" id="184978"/>
    <lineage>
        <taxon>Eukaryota</taxon>
        <taxon>Fungi</taxon>
        <taxon>Dikarya</taxon>
        <taxon>Ascomycota</taxon>
        <taxon>Pezizomycotina</taxon>
        <taxon>Dothideomycetes</taxon>
        <taxon>Pleosporomycetidae</taxon>
        <taxon>Pleosporales</taxon>
        <taxon>Pleosporineae</taxon>
        <taxon>Pleosporaceae</taxon>
        <taxon>Decorospora</taxon>
    </lineage>
</organism>
<dbReference type="InterPro" id="IPR036390">
    <property type="entry name" value="WH_DNA-bd_sf"/>
</dbReference>